<proteinExistence type="predicted"/>
<feature type="compositionally biased region" description="Basic and acidic residues" evidence="1">
    <location>
        <begin position="657"/>
        <end position="671"/>
    </location>
</feature>
<dbReference type="GeneID" id="63848673"/>
<feature type="compositionally biased region" description="Acidic residues" evidence="1">
    <location>
        <begin position="427"/>
        <end position="436"/>
    </location>
</feature>
<feature type="compositionally biased region" description="Basic and acidic residues" evidence="1">
    <location>
        <begin position="1014"/>
        <end position="1044"/>
    </location>
</feature>
<feature type="compositionally biased region" description="Basic residues" evidence="1">
    <location>
        <begin position="477"/>
        <end position="500"/>
    </location>
</feature>
<feature type="compositionally biased region" description="Basic and acidic residues" evidence="1">
    <location>
        <begin position="179"/>
        <end position="190"/>
    </location>
</feature>
<dbReference type="RefSeq" id="XP_040783190.1">
    <property type="nucleotide sequence ID" value="XM_040931421.1"/>
</dbReference>
<feature type="region of interest" description="Disordered" evidence="1">
    <location>
        <begin position="796"/>
        <end position="843"/>
    </location>
</feature>
<dbReference type="EMBL" id="ML976620">
    <property type="protein sequence ID" value="KAF1840627.1"/>
    <property type="molecule type" value="Genomic_DNA"/>
</dbReference>
<feature type="compositionally biased region" description="Basic residues" evidence="1">
    <location>
        <begin position="550"/>
        <end position="561"/>
    </location>
</feature>
<dbReference type="Pfam" id="PF25534">
    <property type="entry name" value="DUF7918"/>
    <property type="match status" value="1"/>
</dbReference>
<feature type="region of interest" description="Disordered" evidence="1">
    <location>
        <begin position="709"/>
        <end position="778"/>
    </location>
</feature>
<dbReference type="InterPro" id="IPR057678">
    <property type="entry name" value="DUF7918"/>
</dbReference>
<organism evidence="3 4">
    <name type="scientific">Cucurbitaria berberidis CBS 394.84</name>
    <dbReference type="NCBI Taxonomy" id="1168544"/>
    <lineage>
        <taxon>Eukaryota</taxon>
        <taxon>Fungi</taxon>
        <taxon>Dikarya</taxon>
        <taxon>Ascomycota</taxon>
        <taxon>Pezizomycotina</taxon>
        <taxon>Dothideomycetes</taxon>
        <taxon>Pleosporomycetidae</taxon>
        <taxon>Pleosporales</taxon>
        <taxon>Pleosporineae</taxon>
        <taxon>Cucurbitariaceae</taxon>
        <taxon>Cucurbitaria</taxon>
    </lineage>
</organism>
<evidence type="ECO:0000256" key="1">
    <source>
        <dbReference type="SAM" id="MobiDB-lite"/>
    </source>
</evidence>
<gene>
    <name evidence="3" type="ORF">K460DRAFT_349316</name>
</gene>
<feature type="compositionally biased region" description="Basic and acidic residues" evidence="1">
    <location>
        <begin position="438"/>
        <end position="448"/>
    </location>
</feature>
<feature type="region of interest" description="Disordered" evidence="1">
    <location>
        <begin position="610"/>
        <end position="690"/>
    </location>
</feature>
<keyword evidence="4" id="KW-1185">Reference proteome</keyword>
<name>A0A9P4G823_9PLEO</name>
<feature type="compositionally biased region" description="Basic and acidic residues" evidence="1">
    <location>
        <begin position="994"/>
        <end position="1007"/>
    </location>
</feature>
<feature type="domain" description="DUF7918" evidence="2">
    <location>
        <begin position="862"/>
        <end position="927"/>
    </location>
</feature>
<feature type="compositionally biased region" description="Low complexity" evidence="1">
    <location>
        <begin position="522"/>
        <end position="531"/>
    </location>
</feature>
<protein>
    <recommendedName>
        <fullName evidence="2">DUF7918 domain-containing protein</fullName>
    </recommendedName>
</protein>
<sequence>MPSLRDLNCSIELCDSQQALQEFGTIYRDGFVETFVAVPSRPQPFSVHLTSNKFIAPGLSMYVFIDGVYQCNRNRQDLKLRKPSDSRSLVDFRVRQKEEKQQDGSMVAREWTFEKLNSASADDAPDLCSPSILDNIGCIEIIVLRCASSRNAKTASHMNLDGAGDISHKFSLDGQPRTPDGRPTYDDRGHFVSGFGNAYGPQPTRPFYRSPYAETVQSQENAAPQSRRSTHMTSKTSPLASITRHPRPHSRSTEPISPGTRRSPMDFPYPGVQYGSGPLPPAEEPFHNRPPSATVTVVPGEGVDSTWLDRLLTKAVKQGVEESRRKEAPPEVHIRPNHLALNTKTSQPPGAWPISPHKMMEQMSQQPDPTGHTIHNFDDDHSKTWGQQQGGWSQDQAGNRRGTFVTWNEEPAWESSNADGWNSHEETPEDSWDTDETWTTKKPEGWEAHRRRARSRVPTAPSSFDSRPGSPVTVRTRERHRPNTVQSRKTRSKSRLRHSRRKDEVGSSSEDNEGWTHIEATSDSITSSKSSEGTVQPYHPRSQLHMPRSKDRRSRHSKSAHSNHERKSSWHSYHAPTWQPTEIPAGPAPSVVTRLTPTMMNVPASVLPAAPRKNSYASSYKPPAPYATTLQNSPQSVVGNHRHGSRSASSSSWGSKKKSDDAKESWGDNAEKQTGWNDIGAGNWGKTFTSKEGANSWEAMGDNQNAEWKTTDDAKGVQASAWDTNNTAWNVEDNLKEVEKEKDTEAADAWDTNKDDWKTTKDADAPWGNWGDIGNNQDTTDKNIAVQWNTKTLWEPVTSLDQPAKATSTSKRQTSKSLSRYRQSRSTASDLAPKAHWQFPPPPSKKILLPIPEGYDGSKAPSIVPKEPLYKISKKTASEKGIEHQVRAGKGMQYGHLVGRPEYLDRLDMPYAVFRFKYRSRSMLKSMFGDQIPHHGHLTLPTPGSTTTKAKDKLKELPQDQLIAKMLKLQAKLAEKEHAKKEHAPKHHKHKARRPSDATEAVARDLTESWVKQHSRETSEKGKNEKDSGKKSVRAKDKEGKEAWGKTAGGNGEWPNAIW</sequence>
<feature type="compositionally biased region" description="Low complexity" evidence="1">
    <location>
        <begin position="386"/>
        <end position="397"/>
    </location>
</feature>
<comment type="caution">
    <text evidence="3">The sequence shown here is derived from an EMBL/GenBank/DDBJ whole genome shotgun (WGS) entry which is preliminary data.</text>
</comment>
<dbReference type="AlphaFoldDB" id="A0A9P4G823"/>
<feature type="region of interest" description="Disordered" evidence="1">
    <location>
        <begin position="974"/>
        <end position="1059"/>
    </location>
</feature>
<feature type="region of interest" description="Disordered" evidence="1">
    <location>
        <begin position="362"/>
        <end position="399"/>
    </location>
</feature>
<dbReference type="OrthoDB" id="5423516at2759"/>
<feature type="compositionally biased region" description="Polar residues" evidence="1">
    <location>
        <begin position="628"/>
        <end position="638"/>
    </location>
</feature>
<feature type="region of interest" description="Disordered" evidence="1">
    <location>
        <begin position="412"/>
        <end position="591"/>
    </location>
</feature>
<evidence type="ECO:0000313" key="4">
    <source>
        <dbReference type="Proteomes" id="UP000800039"/>
    </source>
</evidence>
<evidence type="ECO:0000313" key="3">
    <source>
        <dbReference type="EMBL" id="KAF1840627.1"/>
    </source>
</evidence>
<feature type="compositionally biased region" description="Polar residues" evidence="1">
    <location>
        <begin position="799"/>
        <end position="829"/>
    </location>
</feature>
<feature type="compositionally biased region" description="Basic residues" evidence="1">
    <location>
        <begin position="983"/>
        <end position="993"/>
    </location>
</feature>
<feature type="compositionally biased region" description="Polar residues" evidence="1">
    <location>
        <begin position="215"/>
        <end position="240"/>
    </location>
</feature>
<reference evidence="3" key="1">
    <citation type="submission" date="2020-01" db="EMBL/GenBank/DDBJ databases">
        <authorList>
            <consortium name="DOE Joint Genome Institute"/>
            <person name="Haridas S."/>
            <person name="Albert R."/>
            <person name="Binder M."/>
            <person name="Bloem J."/>
            <person name="Labutti K."/>
            <person name="Salamov A."/>
            <person name="Andreopoulos B."/>
            <person name="Baker S.E."/>
            <person name="Barry K."/>
            <person name="Bills G."/>
            <person name="Bluhm B.H."/>
            <person name="Cannon C."/>
            <person name="Castanera R."/>
            <person name="Culley D.E."/>
            <person name="Daum C."/>
            <person name="Ezra D."/>
            <person name="Gonzalez J.B."/>
            <person name="Henrissat B."/>
            <person name="Kuo A."/>
            <person name="Liang C."/>
            <person name="Lipzen A."/>
            <person name="Lutzoni F."/>
            <person name="Magnuson J."/>
            <person name="Mondo S."/>
            <person name="Nolan M."/>
            <person name="Ohm R."/>
            <person name="Pangilinan J."/>
            <person name="Park H.-J."/>
            <person name="Ramirez L."/>
            <person name="Alfaro M."/>
            <person name="Sun H."/>
            <person name="Tritt A."/>
            <person name="Yoshinaga Y."/>
            <person name="Zwiers L.-H."/>
            <person name="Turgeon B.G."/>
            <person name="Goodwin S.B."/>
            <person name="Spatafora J.W."/>
            <person name="Crous P.W."/>
            <person name="Grigoriev I.V."/>
        </authorList>
    </citation>
    <scope>NUCLEOTIDE SEQUENCE</scope>
    <source>
        <strain evidence="3">CBS 394.84</strain>
    </source>
</reference>
<feature type="region of interest" description="Disordered" evidence="1">
    <location>
        <begin position="168"/>
        <end position="279"/>
    </location>
</feature>
<dbReference type="Proteomes" id="UP000800039">
    <property type="component" value="Unassembled WGS sequence"/>
</dbReference>
<feature type="compositionally biased region" description="Basic and acidic residues" evidence="1">
    <location>
        <begin position="733"/>
        <end position="764"/>
    </location>
</feature>
<accession>A0A9P4G823</accession>
<evidence type="ECO:0000259" key="2">
    <source>
        <dbReference type="Pfam" id="PF25534"/>
    </source>
</evidence>